<dbReference type="InterPro" id="IPR036259">
    <property type="entry name" value="MFS_trans_sf"/>
</dbReference>
<dbReference type="PROSITE" id="PS50850">
    <property type="entry name" value="MFS"/>
    <property type="match status" value="1"/>
</dbReference>
<dbReference type="AlphaFoldDB" id="R3WQ05"/>
<dbReference type="PATRIC" id="fig|1158612.3.peg.585"/>
<organism evidence="8 9">
    <name type="scientific">Enterococcus caccae ATCC BAA-1240</name>
    <dbReference type="NCBI Taxonomy" id="1158612"/>
    <lineage>
        <taxon>Bacteria</taxon>
        <taxon>Bacillati</taxon>
        <taxon>Bacillota</taxon>
        <taxon>Bacilli</taxon>
        <taxon>Lactobacillales</taxon>
        <taxon>Enterococcaceae</taxon>
        <taxon>Enterococcus</taxon>
    </lineage>
</organism>
<sequence length="472" mass="49378">MKATTHTAADAATYKGTNKLLIGIVLSVLTYWLFAQSLLNMAPAVQSDLGISSGVLNIGISMTGLFSGIFIVVAGGLADKLGRMKLTYIGLILSVIGSAALVVAHGPVLFVGGRILQGLSAACIMPATMALVKTYYEGKDRQRALSYWSIGSWGGSGLCSFFGGAIASSLGWRYVFIFSIIISICSALLIFGTPESKVVNDNNSKFDSIGLLLFIVSMVALNIVVSKGSELGWTSPIVLILAVIVIVGLITFYKVEQAIDNSFVEFSLFENRGYLGATISNFLLNAVAGTLIVINTYVQQGRGLSSAKTGMLSIGYLCLVLITIRIGEKLLQTIGAKKPMLWGTILSGTGVGLMALTMVTGTAYFILVFIGYSLFGMGLGMYATPSTDTAISSVPNEKAGVASGIYKMASSLGGALGVAISAAVYNGFSAGGNYTQGATFGLLTNILFCVVALGSIVFIIPKEKTKEGSINE</sequence>
<dbReference type="InterPro" id="IPR020846">
    <property type="entry name" value="MFS_dom"/>
</dbReference>
<dbReference type="PANTHER" id="PTHR42718:SF9">
    <property type="entry name" value="MAJOR FACILITATOR SUPERFAMILY MULTIDRUG TRANSPORTER MFSC"/>
    <property type="match status" value="1"/>
</dbReference>
<evidence type="ECO:0000256" key="1">
    <source>
        <dbReference type="ARBA" id="ARBA00004651"/>
    </source>
</evidence>
<feature type="transmembrane region" description="Helical" evidence="6">
    <location>
        <begin position="231"/>
        <end position="253"/>
    </location>
</feature>
<evidence type="ECO:0000256" key="4">
    <source>
        <dbReference type="ARBA" id="ARBA00022989"/>
    </source>
</evidence>
<dbReference type="InterPro" id="IPR011701">
    <property type="entry name" value="MFS"/>
</dbReference>
<feature type="transmembrane region" description="Helical" evidence="6">
    <location>
        <begin position="206"/>
        <end position="225"/>
    </location>
</feature>
<accession>R3WQ05</accession>
<feature type="domain" description="Major facilitator superfamily (MFS) profile" evidence="7">
    <location>
        <begin position="20"/>
        <end position="464"/>
    </location>
</feature>
<feature type="transmembrane region" description="Helical" evidence="6">
    <location>
        <begin position="310"/>
        <end position="327"/>
    </location>
</feature>
<feature type="transmembrane region" description="Helical" evidence="6">
    <location>
        <begin position="20"/>
        <end position="39"/>
    </location>
</feature>
<feature type="transmembrane region" description="Helical" evidence="6">
    <location>
        <begin position="172"/>
        <end position="194"/>
    </location>
</feature>
<protein>
    <recommendedName>
        <fullName evidence="7">Major facilitator superfamily (MFS) profile domain-containing protein</fullName>
    </recommendedName>
</protein>
<dbReference type="Pfam" id="PF07690">
    <property type="entry name" value="MFS_1"/>
    <property type="match status" value="1"/>
</dbReference>
<dbReference type="SUPFAM" id="SSF103473">
    <property type="entry name" value="MFS general substrate transporter"/>
    <property type="match status" value="1"/>
</dbReference>
<feature type="transmembrane region" description="Helical" evidence="6">
    <location>
        <begin position="364"/>
        <end position="384"/>
    </location>
</feature>
<feature type="transmembrane region" description="Helical" evidence="6">
    <location>
        <begin position="274"/>
        <end position="298"/>
    </location>
</feature>
<feature type="transmembrane region" description="Helical" evidence="6">
    <location>
        <begin position="86"/>
        <end position="109"/>
    </location>
</feature>
<dbReference type="PANTHER" id="PTHR42718">
    <property type="entry name" value="MAJOR FACILITATOR SUPERFAMILY MULTIDRUG TRANSPORTER MFSC"/>
    <property type="match status" value="1"/>
</dbReference>
<dbReference type="GO" id="GO:0022857">
    <property type="term" value="F:transmembrane transporter activity"/>
    <property type="evidence" value="ECO:0007669"/>
    <property type="project" value="InterPro"/>
</dbReference>
<name>R3WQ05_9ENTE</name>
<evidence type="ECO:0000259" key="7">
    <source>
        <dbReference type="PROSITE" id="PS50850"/>
    </source>
</evidence>
<feature type="transmembrane region" description="Helical" evidence="6">
    <location>
        <begin position="115"/>
        <end position="132"/>
    </location>
</feature>
<dbReference type="Proteomes" id="UP000013840">
    <property type="component" value="Unassembled WGS sequence"/>
</dbReference>
<dbReference type="Gene3D" id="1.20.1250.20">
    <property type="entry name" value="MFS general substrate transporter like domains"/>
    <property type="match status" value="1"/>
</dbReference>
<comment type="caution">
    <text evidence="8">The sequence shown here is derived from an EMBL/GenBank/DDBJ whole genome shotgun (WGS) entry which is preliminary data.</text>
</comment>
<keyword evidence="9" id="KW-1185">Reference proteome</keyword>
<keyword evidence="3 6" id="KW-0812">Transmembrane</keyword>
<dbReference type="OrthoDB" id="2412976at2"/>
<dbReference type="Gene3D" id="1.20.1720.10">
    <property type="entry name" value="Multidrug resistance protein D"/>
    <property type="match status" value="1"/>
</dbReference>
<keyword evidence="5 6" id="KW-0472">Membrane</keyword>
<reference evidence="8 9" key="1">
    <citation type="submission" date="2013-02" db="EMBL/GenBank/DDBJ databases">
        <title>The Genome Sequence of Enterococcus caccae BAA-1240.</title>
        <authorList>
            <consortium name="The Broad Institute Genome Sequencing Platform"/>
            <consortium name="The Broad Institute Genome Sequencing Center for Infectious Disease"/>
            <person name="Earl A.M."/>
            <person name="Gilmore M.S."/>
            <person name="Lebreton F."/>
            <person name="Walker B."/>
            <person name="Young S.K."/>
            <person name="Zeng Q."/>
            <person name="Gargeya S."/>
            <person name="Fitzgerald M."/>
            <person name="Haas B."/>
            <person name="Abouelleil A."/>
            <person name="Alvarado L."/>
            <person name="Arachchi H.M."/>
            <person name="Berlin A.M."/>
            <person name="Chapman S.B."/>
            <person name="Dewar J."/>
            <person name="Goldberg J."/>
            <person name="Griggs A."/>
            <person name="Gujja S."/>
            <person name="Hansen M."/>
            <person name="Howarth C."/>
            <person name="Imamovic A."/>
            <person name="Larimer J."/>
            <person name="McCowan C."/>
            <person name="Murphy C."/>
            <person name="Neiman D."/>
            <person name="Pearson M."/>
            <person name="Priest M."/>
            <person name="Roberts A."/>
            <person name="Saif S."/>
            <person name="Shea T."/>
            <person name="Sisk P."/>
            <person name="Sykes S."/>
            <person name="Wortman J."/>
            <person name="Nusbaum C."/>
            <person name="Birren B."/>
        </authorList>
    </citation>
    <scope>NUCLEOTIDE SEQUENCE [LARGE SCALE GENOMIC DNA]</scope>
    <source>
        <strain evidence="8 9">ATCC BAA-1240</strain>
    </source>
</reference>
<feature type="transmembrane region" description="Helical" evidence="6">
    <location>
        <begin position="440"/>
        <end position="460"/>
    </location>
</feature>
<feature type="transmembrane region" description="Helical" evidence="6">
    <location>
        <begin position="405"/>
        <end position="428"/>
    </location>
</feature>
<dbReference type="STRING" id="317735.RU98_GL000621"/>
<evidence type="ECO:0000313" key="8">
    <source>
        <dbReference type="EMBL" id="EOL49916.1"/>
    </source>
</evidence>
<dbReference type="eggNOG" id="COG2271">
    <property type="taxonomic scope" value="Bacteria"/>
</dbReference>
<dbReference type="RefSeq" id="WP_010770764.1">
    <property type="nucleotide sequence ID" value="NZ_KB946332.1"/>
</dbReference>
<feature type="transmembrane region" description="Helical" evidence="6">
    <location>
        <begin position="51"/>
        <end position="74"/>
    </location>
</feature>
<evidence type="ECO:0000256" key="6">
    <source>
        <dbReference type="SAM" id="Phobius"/>
    </source>
</evidence>
<feature type="transmembrane region" description="Helical" evidence="6">
    <location>
        <begin position="144"/>
        <end position="166"/>
    </location>
</feature>
<proteinExistence type="predicted"/>
<evidence type="ECO:0000256" key="3">
    <source>
        <dbReference type="ARBA" id="ARBA00022692"/>
    </source>
</evidence>
<dbReference type="GO" id="GO:0005886">
    <property type="term" value="C:plasma membrane"/>
    <property type="evidence" value="ECO:0007669"/>
    <property type="project" value="UniProtKB-SubCell"/>
</dbReference>
<dbReference type="EMBL" id="AJAU01000007">
    <property type="protein sequence ID" value="EOL49916.1"/>
    <property type="molecule type" value="Genomic_DNA"/>
</dbReference>
<keyword evidence="2" id="KW-0813">Transport</keyword>
<evidence type="ECO:0000256" key="5">
    <source>
        <dbReference type="ARBA" id="ARBA00023136"/>
    </source>
</evidence>
<keyword evidence="4 6" id="KW-1133">Transmembrane helix</keyword>
<dbReference type="CDD" id="cd17321">
    <property type="entry name" value="MFS_MMR_MDR_like"/>
    <property type="match status" value="1"/>
</dbReference>
<gene>
    <name evidence="8" type="ORF">UC7_00581</name>
</gene>
<feature type="transmembrane region" description="Helical" evidence="6">
    <location>
        <begin position="339"/>
        <end position="358"/>
    </location>
</feature>
<evidence type="ECO:0000256" key="2">
    <source>
        <dbReference type="ARBA" id="ARBA00022448"/>
    </source>
</evidence>
<comment type="subcellular location">
    <subcellularLocation>
        <location evidence="1">Cell membrane</location>
        <topology evidence="1">Multi-pass membrane protein</topology>
    </subcellularLocation>
</comment>
<evidence type="ECO:0000313" key="9">
    <source>
        <dbReference type="Proteomes" id="UP000013840"/>
    </source>
</evidence>